<reference evidence="1" key="2">
    <citation type="submission" date="2025-08" db="UniProtKB">
        <authorList>
            <consortium name="Ensembl"/>
        </authorList>
    </citation>
    <scope>IDENTIFICATION</scope>
</reference>
<dbReference type="OMA" id="NININSW"/>
<organism evidence="1 2">
    <name type="scientific">Echeneis naucrates</name>
    <name type="common">Live sharksucker</name>
    <dbReference type="NCBI Taxonomy" id="173247"/>
    <lineage>
        <taxon>Eukaryota</taxon>
        <taxon>Metazoa</taxon>
        <taxon>Chordata</taxon>
        <taxon>Craniata</taxon>
        <taxon>Vertebrata</taxon>
        <taxon>Euteleostomi</taxon>
        <taxon>Actinopterygii</taxon>
        <taxon>Neopterygii</taxon>
        <taxon>Teleostei</taxon>
        <taxon>Neoteleostei</taxon>
        <taxon>Acanthomorphata</taxon>
        <taxon>Carangaria</taxon>
        <taxon>Carangiformes</taxon>
        <taxon>Echeneidae</taxon>
        <taxon>Echeneis</taxon>
    </lineage>
</organism>
<protein>
    <submittedName>
        <fullName evidence="1">Uncharacterized protein</fullName>
    </submittedName>
</protein>
<name>A0A665V262_ECHNA</name>
<proteinExistence type="predicted"/>
<reference evidence="1" key="3">
    <citation type="submission" date="2025-09" db="UniProtKB">
        <authorList>
            <consortium name="Ensembl"/>
        </authorList>
    </citation>
    <scope>IDENTIFICATION</scope>
</reference>
<dbReference type="InParanoid" id="A0A665V262"/>
<sequence>MDKKRGKGETSPLAHTYEWSPCTPPSIWADMVLFSNFSSPEYIIELGQSHRTETDQKPFHNININSWLQCPDSRVGYQQLGRVRTCGWSLYLGLSLRHLGPPLPYPPHWGHKKRSIHTE</sequence>
<evidence type="ECO:0000313" key="1">
    <source>
        <dbReference type="Ensembl" id="ENSENLP00000025412.1"/>
    </source>
</evidence>
<accession>A0A665V262</accession>
<keyword evidence="2" id="KW-1185">Reference proteome</keyword>
<dbReference type="Ensembl" id="ENSENLT00000026216.1">
    <property type="protein sequence ID" value="ENSENLP00000025412.1"/>
    <property type="gene ID" value="ENSENLG00000011456.1"/>
</dbReference>
<dbReference type="Proteomes" id="UP000472264">
    <property type="component" value="Chromosome 16"/>
</dbReference>
<dbReference type="AlphaFoldDB" id="A0A665V262"/>
<reference evidence="1" key="1">
    <citation type="submission" date="2021-04" db="EMBL/GenBank/DDBJ databases">
        <authorList>
            <consortium name="Wellcome Sanger Institute Data Sharing"/>
        </authorList>
    </citation>
    <scope>NUCLEOTIDE SEQUENCE [LARGE SCALE GENOMIC DNA]</scope>
</reference>
<evidence type="ECO:0000313" key="2">
    <source>
        <dbReference type="Proteomes" id="UP000472264"/>
    </source>
</evidence>